<comment type="caution">
    <text evidence="2">The sequence shown here is derived from an EMBL/GenBank/DDBJ whole genome shotgun (WGS) entry which is preliminary data.</text>
</comment>
<dbReference type="RefSeq" id="WP_029096965.1">
    <property type="nucleotide sequence ID" value="NZ_PDDX01000001.1"/>
</dbReference>
<accession>A0A2C6DTI1</accession>
<proteinExistence type="predicted"/>
<dbReference type="OrthoDB" id="6636504at2"/>
<organism evidence="2 3">
    <name type="scientific">Budvicia aquatica</name>
    <dbReference type="NCBI Taxonomy" id="82979"/>
    <lineage>
        <taxon>Bacteria</taxon>
        <taxon>Pseudomonadati</taxon>
        <taxon>Pseudomonadota</taxon>
        <taxon>Gammaproteobacteria</taxon>
        <taxon>Enterobacterales</taxon>
        <taxon>Budviciaceae</taxon>
        <taxon>Budvicia</taxon>
    </lineage>
</organism>
<keyword evidence="1" id="KW-0732">Signal</keyword>
<evidence type="ECO:0008006" key="4">
    <source>
        <dbReference type="Google" id="ProtNLM"/>
    </source>
</evidence>
<evidence type="ECO:0000256" key="1">
    <source>
        <dbReference type="SAM" id="SignalP"/>
    </source>
</evidence>
<keyword evidence="3" id="KW-1185">Reference proteome</keyword>
<evidence type="ECO:0000313" key="3">
    <source>
        <dbReference type="Proteomes" id="UP000224974"/>
    </source>
</evidence>
<feature type="chain" id="PRO_5012541736" description="DUF1795 domain-containing protein" evidence="1">
    <location>
        <begin position="23"/>
        <end position="180"/>
    </location>
</feature>
<dbReference type="EMBL" id="PDDX01000001">
    <property type="protein sequence ID" value="PHI32517.1"/>
    <property type="molecule type" value="Genomic_DNA"/>
</dbReference>
<protein>
    <recommendedName>
        <fullName evidence="4">DUF1795 domain-containing protein</fullName>
    </recommendedName>
</protein>
<dbReference type="AlphaFoldDB" id="A0A2C6DTI1"/>
<feature type="signal peptide" evidence="1">
    <location>
        <begin position="1"/>
        <end position="22"/>
    </location>
</feature>
<sequence>MKQLMWAMVALAGAFSSFSARAATDIPISPDNGNNQHISASGWTEITGLPGSLPDRWELIETELSAIWLLKHQDDPNLQGRISAQLMEDDTQLKDEVDQMADSFKTQSAKINRTSGKYGSVITEEIELSTSEGNEDVAGIFVFTRYENKVYMVLLTSNSDITKLEKYKNQLMNSVFLAQK</sequence>
<evidence type="ECO:0000313" key="2">
    <source>
        <dbReference type="EMBL" id="PHI32517.1"/>
    </source>
</evidence>
<name>A0A2C6DTI1_9GAMM</name>
<gene>
    <name evidence="2" type="ORF">CRN84_26000</name>
</gene>
<dbReference type="Proteomes" id="UP000224974">
    <property type="component" value="Unassembled WGS sequence"/>
</dbReference>
<reference evidence="3" key="1">
    <citation type="submission" date="2017-09" db="EMBL/GenBank/DDBJ databases">
        <title>FDA dAtabase for Regulatory Grade micrObial Sequences (FDA-ARGOS): Supporting development and validation of Infectious Disease Dx tests.</title>
        <authorList>
            <person name="Minogue T."/>
            <person name="Wolcott M."/>
            <person name="Wasieloski L."/>
            <person name="Aguilar W."/>
            <person name="Moore D."/>
            <person name="Tallon L."/>
            <person name="Sadzewicz L."/>
            <person name="Ott S."/>
            <person name="Zhao X."/>
            <person name="Nagaraj S."/>
            <person name="Vavikolanu K."/>
            <person name="Aluvathingal J."/>
            <person name="Nadendla S."/>
            <person name="Sichtig H."/>
        </authorList>
    </citation>
    <scope>NUCLEOTIDE SEQUENCE [LARGE SCALE GENOMIC DNA]</scope>
    <source>
        <strain evidence="3">FDAARGOS_387</strain>
    </source>
</reference>